<dbReference type="GO" id="GO:0005886">
    <property type="term" value="C:plasma membrane"/>
    <property type="evidence" value="ECO:0007669"/>
    <property type="project" value="UniProtKB-SubCell"/>
</dbReference>
<keyword evidence="7 10" id="KW-0472">Membrane</keyword>
<dbReference type="PANTHER" id="PTHR21137:SF35">
    <property type="entry name" value="ODORANT RECEPTOR 19A-RELATED"/>
    <property type="match status" value="1"/>
</dbReference>
<evidence type="ECO:0000256" key="4">
    <source>
        <dbReference type="ARBA" id="ARBA00022692"/>
    </source>
</evidence>
<protein>
    <recommendedName>
        <fullName evidence="10">Odorant receptor</fullName>
    </recommendedName>
</protein>
<dbReference type="Proteomes" id="UP000494040">
    <property type="component" value="Unassembled WGS sequence"/>
</dbReference>
<evidence type="ECO:0000256" key="3">
    <source>
        <dbReference type="ARBA" id="ARBA00022606"/>
    </source>
</evidence>
<evidence type="ECO:0000256" key="2">
    <source>
        <dbReference type="ARBA" id="ARBA00022475"/>
    </source>
</evidence>
<dbReference type="GO" id="GO:0004984">
    <property type="term" value="F:olfactory receptor activity"/>
    <property type="evidence" value="ECO:0007669"/>
    <property type="project" value="InterPro"/>
</dbReference>
<keyword evidence="4 10" id="KW-0812">Transmembrane</keyword>
<evidence type="ECO:0000256" key="10">
    <source>
        <dbReference type="RuleBase" id="RU351113"/>
    </source>
</evidence>
<dbReference type="Pfam" id="PF02949">
    <property type="entry name" value="7tm_6"/>
    <property type="match status" value="1"/>
</dbReference>
<gene>
    <name evidence="11" type="primary">106672029</name>
</gene>
<evidence type="ECO:0000256" key="8">
    <source>
        <dbReference type="ARBA" id="ARBA00023170"/>
    </source>
</evidence>
<dbReference type="EnsemblMetazoa" id="XM_014403104.2">
    <property type="protein sequence ID" value="XP_014258590.1"/>
    <property type="gene ID" value="LOC106672029"/>
</dbReference>
<keyword evidence="5 10" id="KW-0552">Olfaction</keyword>
<comment type="similarity">
    <text evidence="10">Belongs to the insect chemoreceptor superfamily. Heteromeric odorant receptor channel (TC 1.A.69) family.</text>
</comment>
<evidence type="ECO:0000313" key="11">
    <source>
        <dbReference type="EnsemblMetazoa" id="XP_014258590.1"/>
    </source>
</evidence>
<keyword evidence="12" id="KW-1185">Reference proteome</keyword>
<evidence type="ECO:0000313" key="12">
    <source>
        <dbReference type="Proteomes" id="UP000494040"/>
    </source>
</evidence>
<evidence type="ECO:0000256" key="6">
    <source>
        <dbReference type="ARBA" id="ARBA00022989"/>
    </source>
</evidence>
<accession>A0A8I6S6V9</accession>
<dbReference type="EnsemblMetazoa" id="XM_014403105.2">
    <property type="protein sequence ID" value="XP_014258591.1"/>
    <property type="gene ID" value="LOC106672029"/>
</dbReference>
<dbReference type="GO" id="GO:0005549">
    <property type="term" value="F:odorant binding"/>
    <property type="evidence" value="ECO:0007669"/>
    <property type="project" value="InterPro"/>
</dbReference>
<dbReference type="GO" id="GO:0007165">
    <property type="term" value="P:signal transduction"/>
    <property type="evidence" value="ECO:0007669"/>
    <property type="project" value="UniProtKB-KW"/>
</dbReference>
<keyword evidence="6 10" id="KW-1133">Transmembrane helix</keyword>
<sequence length="352" mass="40842">MKSECMKFTRLLLQISGFIPINNSYGYSFSFKLISLNGKVAMLVYSFISFMFVVQSDLTESFLAMTIFCMSVQLVLKAYMTSKNNFFKMLDEADQLLENVLTDQKAYDIFEPMFTFIPLHFLQIVIDYFSDRPLKNPYQLWSPFSSVLLSYFFQSYILLMAGIIETSYLDSIASVSLHITGCLKILSHRLSNQSMFVSKKVERESIKIHSDVIRLVASMNKNYGAMLTIEILFASVQACLAGYQIMVGLENLHSNLLVFFITFIFVWLLPSMICFCGQEIETESENIHRLLHYNSWFQRSPENRKTVFFQMLMMSKPLKLHFRNFIVFNVAQLAGVLQSAYTVMTMMRLFFN</sequence>
<reference evidence="11" key="1">
    <citation type="submission" date="2022-01" db="UniProtKB">
        <authorList>
            <consortium name="EnsemblMetazoa"/>
        </authorList>
    </citation>
    <scope>IDENTIFICATION</scope>
</reference>
<organism evidence="11 12">
    <name type="scientific">Cimex lectularius</name>
    <name type="common">Bed bug</name>
    <name type="synonym">Acanthia lectularia</name>
    <dbReference type="NCBI Taxonomy" id="79782"/>
    <lineage>
        <taxon>Eukaryota</taxon>
        <taxon>Metazoa</taxon>
        <taxon>Ecdysozoa</taxon>
        <taxon>Arthropoda</taxon>
        <taxon>Hexapoda</taxon>
        <taxon>Insecta</taxon>
        <taxon>Pterygota</taxon>
        <taxon>Neoptera</taxon>
        <taxon>Paraneoptera</taxon>
        <taxon>Hemiptera</taxon>
        <taxon>Heteroptera</taxon>
        <taxon>Panheteroptera</taxon>
        <taxon>Cimicomorpha</taxon>
        <taxon>Cimicidae</taxon>
        <taxon>Cimex</taxon>
    </lineage>
</organism>
<dbReference type="InterPro" id="IPR004117">
    <property type="entry name" value="7tm6_olfct_rcpt"/>
</dbReference>
<feature type="transmembrane region" description="Helical" evidence="10">
    <location>
        <begin position="109"/>
        <end position="129"/>
    </location>
</feature>
<feature type="transmembrane region" description="Helical" evidence="10">
    <location>
        <begin position="141"/>
        <end position="162"/>
    </location>
</feature>
<feature type="transmembrane region" description="Helical" evidence="10">
    <location>
        <begin position="36"/>
        <end position="54"/>
    </location>
</feature>
<evidence type="ECO:0000256" key="7">
    <source>
        <dbReference type="ARBA" id="ARBA00023136"/>
    </source>
</evidence>
<dbReference type="KEGG" id="clec:106672029"/>
<dbReference type="PANTHER" id="PTHR21137">
    <property type="entry name" value="ODORANT RECEPTOR"/>
    <property type="match status" value="1"/>
</dbReference>
<name>A0A8I6S6V9_CIMLE</name>
<evidence type="ECO:0000256" key="1">
    <source>
        <dbReference type="ARBA" id="ARBA00004651"/>
    </source>
</evidence>
<evidence type="ECO:0000256" key="5">
    <source>
        <dbReference type="ARBA" id="ARBA00022725"/>
    </source>
</evidence>
<keyword evidence="2" id="KW-1003">Cell membrane</keyword>
<evidence type="ECO:0000256" key="9">
    <source>
        <dbReference type="ARBA" id="ARBA00023224"/>
    </source>
</evidence>
<keyword evidence="8 10" id="KW-0675">Receptor</keyword>
<proteinExistence type="inferred from homology"/>
<feature type="transmembrane region" description="Helical" evidence="10">
    <location>
        <begin position="223"/>
        <end position="245"/>
    </location>
</feature>
<keyword evidence="9 10" id="KW-0807">Transducer</keyword>
<feature type="transmembrane region" description="Helical" evidence="10">
    <location>
        <begin position="61"/>
        <end position="80"/>
    </location>
</feature>
<feature type="transmembrane region" description="Helical" evidence="10">
    <location>
        <begin position="320"/>
        <end position="341"/>
    </location>
</feature>
<dbReference type="OrthoDB" id="6614360at2759"/>
<comment type="subcellular location">
    <subcellularLocation>
        <location evidence="1 10">Cell membrane</location>
        <topology evidence="1 10">Multi-pass membrane protein</topology>
    </subcellularLocation>
</comment>
<dbReference type="AlphaFoldDB" id="A0A8I6S6V9"/>
<dbReference type="OMA" id="LAFCYCF"/>
<keyword evidence="3 10" id="KW-0716">Sensory transduction</keyword>
<feature type="transmembrane region" description="Helical" evidence="10">
    <location>
        <begin position="257"/>
        <end position="277"/>
    </location>
</feature>